<dbReference type="Proteomes" id="UP000257109">
    <property type="component" value="Unassembled WGS sequence"/>
</dbReference>
<gene>
    <name evidence="1" type="ORF">CR513_22328</name>
</gene>
<keyword evidence="2" id="KW-1185">Reference proteome</keyword>
<protein>
    <recommendedName>
        <fullName evidence="3">Reverse transcriptase Ty1/copia-type domain-containing protein</fullName>
    </recommendedName>
</protein>
<evidence type="ECO:0000313" key="1">
    <source>
        <dbReference type="EMBL" id="RDX95179.1"/>
    </source>
</evidence>
<dbReference type="EMBL" id="QJKJ01004187">
    <property type="protein sequence ID" value="RDX95179.1"/>
    <property type="molecule type" value="Genomic_DNA"/>
</dbReference>
<organism evidence="1 2">
    <name type="scientific">Mucuna pruriens</name>
    <name type="common">Velvet bean</name>
    <name type="synonym">Dolichos pruriens</name>
    <dbReference type="NCBI Taxonomy" id="157652"/>
    <lineage>
        <taxon>Eukaryota</taxon>
        <taxon>Viridiplantae</taxon>
        <taxon>Streptophyta</taxon>
        <taxon>Embryophyta</taxon>
        <taxon>Tracheophyta</taxon>
        <taxon>Spermatophyta</taxon>
        <taxon>Magnoliopsida</taxon>
        <taxon>eudicotyledons</taxon>
        <taxon>Gunneridae</taxon>
        <taxon>Pentapetalae</taxon>
        <taxon>rosids</taxon>
        <taxon>fabids</taxon>
        <taxon>Fabales</taxon>
        <taxon>Fabaceae</taxon>
        <taxon>Papilionoideae</taxon>
        <taxon>50 kb inversion clade</taxon>
        <taxon>NPAAA clade</taxon>
        <taxon>indigoferoid/millettioid clade</taxon>
        <taxon>Phaseoleae</taxon>
        <taxon>Mucuna</taxon>
    </lineage>
</organism>
<evidence type="ECO:0008006" key="3">
    <source>
        <dbReference type="Google" id="ProtNLM"/>
    </source>
</evidence>
<reference evidence="1" key="1">
    <citation type="submission" date="2018-05" db="EMBL/GenBank/DDBJ databases">
        <title>Draft genome of Mucuna pruriens seed.</title>
        <authorList>
            <person name="Nnadi N.E."/>
            <person name="Vos R."/>
            <person name="Hasami M.H."/>
            <person name="Devisetty U.K."/>
            <person name="Aguiy J.C."/>
        </authorList>
    </citation>
    <scope>NUCLEOTIDE SEQUENCE [LARGE SCALE GENOMIC DNA]</scope>
    <source>
        <strain evidence="1">JCA_2017</strain>
    </source>
</reference>
<feature type="non-terminal residue" evidence="1">
    <location>
        <position position="1"/>
    </location>
</feature>
<sequence>MILSLAAKLDWPLHWLDIKNALLSGELEEEVYTSSGNLRMASSNPQEHGLTEGGSIQYQLDHTMFVKHSLEGKVTLFIVYVDDIIITRNDHGQIKHFEGTLSQRV</sequence>
<dbReference type="AlphaFoldDB" id="A0A371GXG4"/>
<comment type="caution">
    <text evidence="1">The sequence shown here is derived from an EMBL/GenBank/DDBJ whole genome shotgun (WGS) entry which is preliminary data.</text>
</comment>
<evidence type="ECO:0000313" key="2">
    <source>
        <dbReference type="Proteomes" id="UP000257109"/>
    </source>
</evidence>
<accession>A0A371GXG4</accession>
<name>A0A371GXG4_MUCPR</name>
<proteinExistence type="predicted"/>